<evidence type="ECO:0000313" key="1">
    <source>
        <dbReference type="EMBL" id="TBO44814.1"/>
    </source>
</evidence>
<dbReference type="AlphaFoldDB" id="A0A4Q9HH45"/>
<dbReference type="Proteomes" id="UP000291819">
    <property type="component" value="Unassembled WGS sequence"/>
</dbReference>
<sequence>MTLTYSVPGASPNNRHLHPLIIIFFLEIKCRGFSVSVAPLSVSSDETCETSKHTIKEQKNLLKSEPLRSGLGGAASYTIWGCMVQKKEIAAFIDLFHIRWSVRAQTMD</sequence>
<accession>A0A4Q9HH45</accession>
<protein>
    <submittedName>
        <fullName evidence="1">Uncharacterized protein</fullName>
    </submittedName>
</protein>
<comment type="caution">
    <text evidence="1">The sequence shown here is derived from an EMBL/GenBank/DDBJ whole genome shotgun (WGS) entry which is preliminary data.</text>
</comment>
<proteinExistence type="predicted"/>
<keyword evidence="2" id="KW-1185">Reference proteome</keyword>
<dbReference type="OrthoDB" id="9948674at2"/>
<gene>
    <name evidence="1" type="ORF">EYS08_00290</name>
</gene>
<name>A0A4Q9HH45_9SPHI</name>
<evidence type="ECO:0000313" key="2">
    <source>
        <dbReference type="Proteomes" id="UP000291819"/>
    </source>
</evidence>
<organism evidence="1 2">
    <name type="scientific">Pedobacter kyonggii</name>
    <dbReference type="NCBI Taxonomy" id="1926871"/>
    <lineage>
        <taxon>Bacteria</taxon>
        <taxon>Pseudomonadati</taxon>
        <taxon>Bacteroidota</taxon>
        <taxon>Sphingobacteriia</taxon>
        <taxon>Sphingobacteriales</taxon>
        <taxon>Sphingobacteriaceae</taxon>
        <taxon>Pedobacter</taxon>
    </lineage>
</organism>
<reference evidence="1 2" key="1">
    <citation type="submission" date="2019-02" db="EMBL/GenBank/DDBJ databases">
        <title>Pedobacter kyonggii whole genome sequence analysis.</title>
        <authorList>
            <person name="Dahal R.H."/>
        </authorList>
    </citation>
    <scope>NUCLEOTIDE SEQUENCE [LARGE SCALE GENOMIC DNA]</scope>
    <source>
        <strain evidence="1 2">K-4-11-1</strain>
    </source>
</reference>
<dbReference type="EMBL" id="SIXF01000001">
    <property type="protein sequence ID" value="TBO44814.1"/>
    <property type="molecule type" value="Genomic_DNA"/>
</dbReference>